<evidence type="ECO:0000313" key="2">
    <source>
        <dbReference type="Proteomes" id="UP000638313"/>
    </source>
</evidence>
<sequence>MDWERVDEAGLDPDKIRVSADPYGPLAAARRENLERIVARLHAKGRMPRVCLYALSVGGQEPRHSLNAAAAYAVRQSWQVGVGQSYTDHQGPTDPVTRPGWCLVRQQIRAGYADGVVVVTHPVISPQVDEYRQEVDWFALHFGFIAVVVPEIQAART</sequence>
<protein>
    <submittedName>
        <fullName evidence="1">Uncharacterized protein</fullName>
    </submittedName>
</protein>
<name>A0A919EBZ0_9ACTN</name>
<dbReference type="AlphaFoldDB" id="A0A919EBZ0"/>
<reference evidence="1" key="1">
    <citation type="journal article" date="2014" name="Int. J. Syst. Evol. Microbiol.">
        <title>Complete genome sequence of Corynebacterium casei LMG S-19264T (=DSM 44701T), isolated from a smear-ripened cheese.</title>
        <authorList>
            <consortium name="US DOE Joint Genome Institute (JGI-PGF)"/>
            <person name="Walter F."/>
            <person name="Albersmeier A."/>
            <person name="Kalinowski J."/>
            <person name="Ruckert C."/>
        </authorList>
    </citation>
    <scope>NUCLEOTIDE SEQUENCE</scope>
    <source>
        <strain evidence="1">JCM 4059</strain>
    </source>
</reference>
<dbReference type="Proteomes" id="UP000638313">
    <property type="component" value="Unassembled WGS sequence"/>
</dbReference>
<gene>
    <name evidence="1" type="ORF">GCM10010218_13140</name>
</gene>
<reference evidence="1" key="2">
    <citation type="submission" date="2020-09" db="EMBL/GenBank/DDBJ databases">
        <authorList>
            <person name="Sun Q."/>
            <person name="Ohkuma M."/>
        </authorList>
    </citation>
    <scope>NUCLEOTIDE SEQUENCE</scope>
    <source>
        <strain evidence="1">JCM 4059</strain>
    </source>
</reference>
<dbReference type="EMBL" id="BNBD01000002">
    <property type="protein sequence ID" value="GHF33414.1"/>
    <property type="molecule type" value="Genomic_DNA"/>
</dbReference>
<proteinExistence type="predicted"/>
<accession>A0A919EBZ0</accession>
<dbReference type="RefSeq" id="WP_229890656.1">
    <property type="nucleotide sequence ID" value="NZ_BNBD01000002.1"/>
</dbReference>
<keyword evidence="2" id="KW-1185">Reference proteome</keyword>
<evidence type="ECO:0000313" key="1">
    <source>
        <dbReference type="EMBL" id="GHF33414.1"/>
    </source>
</evidence>
<comment type="caution">
    <text evidence="1">The sequence shown here is derived from an EMBL/GenBank/DDBJ whole genome shotgun (WGS) entry which is preliminary data.</text>
</comment>
<organism evidence="1 2">
    <name type="scientific">Streptomyces mashuensis</name>
    <dbReference type="NCBI Taxonomy" id="33904"/>
    <lineage>
        <taxon>Bacteria</taxon>
        <taxon>Bacillati</taxon>
        <taxon>Actinomycetota</taxon>
        <taxon>Actinomycetes</taxon>
        <taxon>Kitasatosporales</taxon>
        <taxon>Streptomycetaceae</taxon>
        <taxon>Streptomyces</taxon>
    </lineage>
</organism>